<keyword evidence="3" id="KW-0809">Transit peptide</keyword>
<gene>
    <name evidence="9" type="primary">LOC107429790</name>
</gene>
<evidence type="ECO:0000256" key="2">
    <source>
        <dbReference type="ARBA" id="ARBA00022723"/>
    </source>
</evidence>
<comment type="function">
    <text evidence="7">Mitochondrial ribosome (mitoribosome) assembly factor. Binds at the interface of the head and body domains of the mitochondrial small ribosomal subunit (mt-SSU), occluding the mRNA channel and preventing compaction of the head domain towards the body. Probable inactive methyltransferase: retains the characteristic folding and ability to bind S-adenosyl-L-methionine, but it probably lost its methyltransferase activity.</text>
</comment>
<dbReference type="InterPro" id="IPR052571">
    <property type="entry name" value="Mt_RNA_Methyltransferase"/>
</dbReference>
<keyword evidence="6" id="KW-0496">Mitochondrion</keyword>
<organism evidence="8 9">
    <name type="scientific">Ziziphus jujuba</name>
    <name type="common">Chinese jujube</name>
    <name type="synonym">Ziziphus sativa</name>
    <dbReference type="NCBI Taxonomy" id="326968"/>
    <lineage>
        <taxon>Eukaryota</taxon>
        <taxon>Viridiplantae</taxon>
        <taxon>Streptophyta</taxon>
        <taxon>Embryophyta</taxon>
        <taxon>Tracheophyta</taxon>
        <taxon>Spermatophyta</taxon>
        <taxon>Magnoliopsida</taxon>
        <taxon>eudicotyledons</taxon>
        <taxon>Gunneridae</taxon>
        <taxon>Pentapetalae</taxon>
        <taxon>rosids</taxon>
        <taxon>fabids</taxon>
        <taxon>Rosales</taxon>
        <taxon>Rhamnaceae</taxon>
        <taxon>Paliureae</taxon>
        <taxon>Ziziphus</taxon>
    </lineage>
</organism>
<dbReference type="GO" id="GO:0008168">
    <property type="term" value="F:methyltransferase activity"/>
    <property type="evidence" value="ECO:0007669"/>
    <property type="project" value="InterPro"/>
</dbReference>
<keyword evidence="4" id="KW-0408">Iron</keyword>
<dbReference type="GO" id="GO:0006412">
    <property type="term" value="P:translation"/>
    <property type="evidence" value="ECO:0007669"/>
    <property type="project" value="InterPro"/>
</dbReference>
<comment type="subcellular location">
    <subcellularLocation>
        <location evidence="1">Mitochondrion</location>
    </subcellularLocation>
</comment>
<dbReference type="Pfam" id="PF09243">
    <property type="entry name" value="Rsm22"/>
    <property type="match status" value="2"/>
</dbReference>
<protein>
    <submittedName>
        <fullName evidence="9">Uncharacterized protein LOC107429790</fullName>
    </submittedName>
</protein>
<dbReference type="AlphaFoldDB" id="A0A6P4B295"/>
<dbReference type="SUPFAM" id="SSF53335">
    <property type="entry name" value="S-adenosyl-L-methionine-dependent methyltransferases"/>
    <property type="match status" value="1"/>
</dbReference>
<dbReference type="InterPro" id="IPR015324">
    <property type="entry name" value="Ribosomal_Rsm22-like"/>
</dbReference>
<dbReference type="Proteomes" id="UP001652623">
    <property type="component" value="Chromosome 6"/>
</dbReference>
<accession>A0A6P4B295</accession>
<dbReference type="GO" id="GO:0046872">
    <property type="term" value="F:metal ion binding"/>
    <property type="evidence" value="ECO:0007669"/>
    <property type="project" value="UniProtKB-KW"/>
</dbReference>
<evidence type="ECO:0000256" key="6">
    <source>
        <dbReference type="ARBA" id="ARBA00023128"/>
    </source>
</evidence>
<keyword evidence="5" id="KW-0411">Iron-sulfur</keyword>
<dbReference type="RefSeq" id="XP_015896024.3">
    <property type="nucleotide sequence ID" value="XM_016040538.4"/>
</dbReference>
<dbReference type="GO" id="GO:0003735">
    <property type="term" value="F:structural constituent of ribosome"/>
    <property type="evidence" value="ECO:0007669"/>
    <property type="project" value="TreeGrafter"/>
</dbReference>
<evidence type="ECO:0000256" key="7">
    <source>
        <dbReference type="ARBA" id="ARBA00045681"/>
    </source>
</evidence>
<dbReference type="GeneID" id="107429790"/>
<dbReference type="InParanoid" id="A0A6P4B295"/>
<dbReference type="InterPro" id="IPR029063">
    <property type="entry name" value="SAM-dependent_MTases_sf"/>
</dbReference>
<dbReference type="KEGG" id="zju:107429790"/>
<evidence type="ECO:0000313" key="8">
    <source>
        <dbReference type="Proteomes" id="UP001652623"/>
    </source>
</evidence>
<sequence>MATTAIINETAQKIFNPETLRSAAKQSSRCLVVPVRLRRAIKKYLREQEEPHLKRKVLRLSQSLNQIKDVNLQLIASTSKELVEDPLKSVEQSKRWKIKSSYGDIGLKYRDEETIAYVASRMPAVYSACYRVLSEVRRRLPGFSPSRVLDFGAGTGSAFWALREVWPNSLQKVNIVEPSQSMQRAGQSLIQGQKNLPLIHSYDSIQALTKDINKSERQHDLVIASYVLGEIPSLKDRVTIVRQLWDLTQDVLVLVEPGTPEGSNIISQMRSHILWMEKRKSRKLKAGKDEDSKDLTVQRSGAFIVAPCPHDGACPLEKTGKFCHFVQRLERTSTQRVYKRSKGEPLRGFEDEKFCFVAFRRGNRPREPWPLDGVEFEKLKEQHAEREIEDLEINDEDQIKSQEVDIIPYEEPDPVTYDSDVMEADNVDDNDEIEEEEEDEGATRADLGGGWGRIIFAPVRRGRHVTMDVCRSTNHDASEGAFQRIVVTKTKNPTLHHQARKSFWGDLWPF</sequence>
<keyword evidence="8" id="KW-1185">Reference proteome</keyword>
<evidence type="ECO:0000256" key="4">
    <source>
        <dbReference type="ARBA" id="ARBA00023004"/>
    </source>
</evidence>
<evidence type="ECO:0000256" key="5">
    <source>
        <dbReference type="ARBA" id="ARBA00023014"/>
    </source>
</evidence>
<proteinExistence type="predicted"/>
<reference evidence="9" key="1">
    <citation type="submission" date="2025-08" db="UniProtKB">
        <authorList>
            <consortium name="RefSeq"/>
        </authorList>
    </citation>
    <scope>IDENTIFICATION</scope>
    <source>
        <tissue evidence="9">Seedling</tissue>
    </source>
</reference>
<dbReference type="GO" id="GO:0051536">
    <property type="term" value="F:iron-sulfur cluster binding"/>
    <property type="evidence" value="ECO:0007669"/>
    <property type="project" value="UniProtKB-KW"/>
</dbReference>
<dbReference type="PANTHER" id="PTHR13184:SF5">
    <property type="entry name" value="METHYLTRANSFERASE-LIKE PROTEIN 17, MITOCHONDRIAL"/>
    <property type="match status" value="1"/>
</dbReference>
<name>A0A6P4B295_ZIZJJ</name>
<dbReference type="FunCoup" id="A0A6P4B295">
    <property type="interactions" value="2564"/>
</dbReference>
<keyword evidence="2" id="KW-0479">Metal-binding</keyword>
<evidence type="ECO:0000313" key="9">
    <source>
        <dbReference type="RefSeq" id="XP_015896024.3"/>
    </source>
</evidence>
<evidence type="ECO:0000256" key="3">
    <source>
        <dbReference type="ARBA" id="ARBA00022946"/>
    </source>
</evidence>
<dbReference type="Gene3D" id="3.40.50.150">
    <property type="entry name" value="Vaccinia Virus protein VP39"/>
    <property type="match status" value="1"/>
</dbReference>
<evidence type="ECO:0000256" key="1">
    <source>
        <dbReference type="ARBA" id="ARBA00004173"/>
    </source>
</evidence>
<dbReference type="GO" id="GO:0005763">
    <property type="term" value="C:mitochondrial small ribosomal subunit"/>
    <property type="evidence" value="ECO:0007669"/>
    <property type="project" value="TreeGrafter"/>
</dbReference>
<dbReference type="PANTHER" id="PTHR13184">
    <property type="entry name" value="37S RIBOSOMAL PROTEIN S22"/>
    <property type="match status" value="1"/>
</dbReference>